<evidence type="ECO:0000256" key="5">
    <source>
        <dbReference type="ARBA" id="ARBA00023128"/>
    </source>
</evidence>
<evidence type="ECO:0000313" key="10">
    <source>
        <dbReference type="EMBL" id="TGZ32119.1"/>
    </source>
</evidence>
<evidence type="ECO:0000256" key="1">
    <source>
        <dbReference type="ARBA" id="ARBA00004173"/>
    </source>
</evidence>
<evidence type="ECO:0000256" key="7">
    <source>
        <dbReference type="ARBA" id="ARBA00035180"/>
    </source>
</evidence>
<dbReference type="GO" id="GO:0005762">
    <property type="term" value="C:mitochondrial large ribosomal subunit"/>
    <property type="evidence" value="ECO:0007669"/>
    <property type="project" value="TreeGrafter"/>
</dbReference>
<keyword evidence="3" id="KW-0809">Transit peptide</keyword>
<accession>A0A4S2JBX1</accession>
<keyword evidence="9" id="KW-0812">Transmembrane</keyword>
<evidence type="ECO:0000256" key="9">
    <source>
        <dbReference type="SAM" id="Phobius"/>
    </source>
</evidence>
<dbReference type="EMBL" id="QBLH01003951">
    <property type="protein sequence ID" value="TGZ32119.1"/>
    <property type="molecule type" value="Genomic_DNA"/>
</dbReference>
<dbReference type="AlphaFoldDB" id="A0A4S2JBX1"/>
<keyword evidence="11" id="KW-1185">Reference proteome</keyword>
<name>A0A4S2JBX1_9HYME</name>
<dbReference type="Pfam" id="PF10780">
    <property type="entry name" value="MRP_L53"/>
    <property type="match status" value="1"/>
</dbReference>
<evidence type="ECO:0000256" key="3">
    <source>
        <dbReference type="ARBA" id="ARBA00022946"/>
    </source>
</evidence>
<sequence>MSIHFSGSLSRSGGLMSAIIKQLKQLNLMPVNKIDVRFDPFDRQSKHTRSVCVSDRACVTSRDRASSPGGFASSPARPCVTRIIRVKRTRRDFLFYISAPRIRATNPQCSLKTEVVCDRSEPVITFSLQSGEKVVLKTALLTSLNVLELYNKHITSLIPPDPAVVEAKKALEEEKRKKKKRPHHKRKLYSKRRGMYGKENDINKAVQKANNKNYNLRLIDTIYSQFPAFTDVFDEETWYVFVICFVAGTFLVAFILSKYITIKPRE</sequence>
<reference evidence="10 11" key="1">
    <citation type="journal article" date="2019" name="Philos. Trans. R. Soc. Lond., B, Biol. Sci.">
        <title>Ant behaviour and brain gene expression of defending hosts depend on the ecological success of the intruding social parasite.</title>
        <authorList>
            <person name="Kaur R."/>
            <person name="Stoldt M."/>
            <person name="Jongepier E."/>
            <person name="Feldmeyer B."/>
            <person name="Menzel F."/>
            <person name="Bornberg-Bauer E."/>
            <person name="Foitzik S."/>
        </authorList>
    </citation>
    <scope>NUCLEOTIDE SEQUENCE [LARGE SCALE GENOMIC DNA]</scope>
    <source>
        <tissue evidence="10">Whole body</tissue>
    </source>
</reference>
<comment type="caution">
    <text evidence="10">The sequence shown here is derived from an EMBL/GenBank/DDBJ whole genome shotgun (WGS) entry which is preliminary data.</text>
</comment>
<gene>
    <name evidence="10" type="ORF">DBV15_01054</name>
</gene>
<dbReference type="Gene3D" id="3.40.30.10">
    <property type="entry name" value="Glutaredoxin"/>
    <property type="match status" value="2"/>
</dbReference>
<proteinExistence type="inferred from homology"/>
<dbReference type="PANTHER" id="PTHR33618">
    <property type="entry name" value="39S RIBOSOMAL PROTEIN L53, MITOCHONDRIAL"/>
    <property type="match status" value="1"/>
</dbReference>
<comment type="subcellular location">
    <subcellularLocation>
        <location evidence="1">Mitochondrion</location>
    </subcellularLocation>
</comment>
<keyword evidence="4 10" id="KW-0689">Ribosomal protein</keyword>
<evidence type="ECO:0000313" key="11">
    <source>
        <dbReference type="Proteomes" id="UP000310200"/>
    </source>
</evidence>
<keyword evidence="9" id="KW-0472">Membrane</keyword>
<evidence type="ECO:0000256" key="4">
    <source>
        <dbReference type="ARBA" id="ARBA00022980"/>
    </source>
</evidence>
<keyword evidence="5" id="KW-0496">Mitochondrion</keyword>
<comment type="similarity">
    <text evidence="2">Belongs to the mitochondrion-specific ribosomal protein mL53 family.</text>
</comment>
<evidence type="ECO:0000256" key="6">
    <source>
        <dbReference type="ARBA" id="ARBA00023274"/>
    </source>
</evidence>
<dbReference type="InterPro" id="IPR052473">
    <property type="entry name" value="mtLSU_mL53"/>
</dbReference>
<keyword evidence="9" id="KW-1133">Transmembrane helix</keyword>
<organism evidence="10 11">
    <name type="scientific">Temnothorax longispinosus</name>
    <dbReference type="NCBI Taxonomy" id="300112"/>
    <lineage>
        <taxon>Eukaryota</taxon>
        <taxon>Metazoa</taxon>
        <taxon>Ecdysozoa</taxon>
        <taxon>Arthropoda</taxon>
        <taxon>Hexapoda</taxon>
        <taxon>Insecta</taxon>
        <taxon>Pterygota</taxon>
        <taxon>Neoptera</taxon>
        <taxon>Endopterygota</taxon>
        <taxon>Hymenoptera</taxon>
        <taxon>Apocrita</taxon>
        <taxon>Aculeata</taxon>
        <taxon>Formicoidea</taxon>
        <taxon>Formicidae</taxon>
        <taxon>Myrmicinae</taxon>
        <taxon>Temnothorax</taxon>
    </lineage>
</organism>
<feature type="transmembrane region" description="Helical" evidence="9">
    <location>
        <begin position="238"/>
        <end position="256"/>
    </location>
</feature>
<dbReference type="Proteomes" id="UP000310200">
    <property type="component" value="Unassembled WGS sequence"/>
</dbReference>
<protein>
    <recommendedName>
        <fullName evidence="7">Large ribosomal subunit protein mL53</fullName>
    </recommendedName>
    <alternativeName>
        <fullName evidence="8">39S ribosomal protein L53, mitochondrial</fullName>
    </alternativeName>
</protein>
<evidence type="ECO:0000256" key="2">
    <source>
        <dbReference type="ARBA" id="ARBA00005557"/>
    </source>
</evidence>
<evidence type="ECO:0000256" key="8">
    <source>
        <dbReference type="ARBA" id="ARBA00042721"/>
    </source>
</evidence>
<dbReference type="InterPro" id="IPR019716">
    <property type="entry name" value="Ribosomal_mL53"/>
</dbReference>
<keyword evidence="6" id="KW-0687">Ribonucleoprotein</keyword>
<dbReference type="PANTHER" id="PTHR33618:SF1">
    <property type="entry name" value="LARGE RIBOSOMAL SUBUNIT PROTEIN ML53"/>
    <property type="match status" value="1"/>
</dbReference>
<dbReference type="STRING" id="300112.A0A4S2JBX1"/>